<reference evidence="1 2" key="1">
    <citation type="submission" date="2016-10" db="EMBL/GenBank/DDBJ databases">
        <authorList>
            <person name="de Groot N.N."/>
        </authorList>
    </citation>
    <scope>NUCLEOTIDE SEQUENCE [LARGE SCALE GENOMIC DNA]</scope>
    <source>
        <strain evidence="1 2">DSM 19886</strain>
    </source>
</reference>
<dbReference type="AlphaFoldDB" id="A0A1G9V2J4"/>
<keyword evidence="2" id="KW-1185">Reference proteome</keyword>
<dbReference type="RefSeq" id="WP_089893420.1">
    <property type="nucleotide sequence ID" value="NZ_FNGV01000012.1"/>
</dbReference>
<dbReference type="EMBL" id="FNGV01000012">
    <property type="protein sequence ID" value="SDM66310.1"/>
    <property type="molecule type" value="Genomic_DNA"/>
</dbReference>
<accession>A0A1G9V2J4</accession>
<sequence length="315" mass="36061">MIKAVLIILGLVSISLMGSTKEKCFVTYQKNGFKGHEKFIVYVRDEVNPIYYYGFEISHEVDTSLLINTNQYRLQKASIYEFDGRGMRLTGLEALATGESEFVYKTLDAIDFTGGWHGDERLTEVDFFIDGRALSEIELSKGFSLKPCTEFSYEQKSLTYVTKKNGQTDYINDEVEGVHSKTSTFRNSGYKTTNRIIWQKQSCIAIGYMSISSIATDMGEFCQSDISKKYKLDRLSGRKINDKNSTIYIWNETNGTSAIVTSEFSINNDSAIQFVWDVPNYNKYYRNVVYENSISVNKGNEWKSVTNVLFNMEKK</sequence>
<evidence type="ECO:0000313" key="1">
    <source>
        <dbReference type="EMBL" id="SDM66310.1"/>
    </source>
</evidence>
<organism evidence="1 2">
    <name type="scientific">Kriegella aquimaris</name>
    <dbReference type="NCBI Taxonomy" id="192904"/>
    <lineage>
        <taxon>Bacteria</taxon>
        <taxon>Pseudomonadati</taxon>
        <taxon>Bacteroidota</taxon>
        <taxon>Flavobacteriia</taxon>
        <taxon>Flavobacteriales</taxon>
        <taxon>Flavobacteriaceae</taxon>
        <taxon>Kriegella</taxon>
    </lineage>
</organism>
<protein>
    <submittedName>
        <fullName evidence="1">Uncharacterized protein</fullName>
    </submittedName>
</protein>
<name>A0A1G9V2J4_9FLAO</name>
<dbReference type="OrthoDB" id="1418732at2"/>
<proteinExistence type="predicted"/>
<dbReference type="Proteomes" id="UP000199440">
    <property type="component" value="Unassembled WGS sequence"/>
</dbReference>
<evidence type="ECO:0000313" key="2">
    <source>
        <dbReference type="Proteomes" id="UP000199440"/>
    </source>
</evidence>
<gene>
    <name evidence="1" type="ORF">SAMN04488514_11284</name>
</gene>